<feature type="domain" description="Helicase ATP-binding" evidence="5">
    <location>
        <begin position="1"/>
        <end position="149"/>
    </location>
</feature>
<dbReference type="PROSITE" id="PS51192">
    <property type="entry name" value="HELICASE_ATP_BIND_1"/>
    <property type="match status" value="1"/>
</dbReference>
<dbReference type="InterPro" id="IPR048333">
    <property type="entry name" value="HA2_WH"/>
</dbReference>
<keyword evidence="3" id="KW-0547">Nucleotide-binding</keyword>
<dbReference type="InterPro" id="IPR042035">
    <property type="entry name" value="DEAH_win-hel_dom"/>
</dbReference>
<comment type="caution">
    <text evidence="6">The sequence shown here is derived from an EMBL/GenBank/DDBJ whole genome shotgun (WGS) entry which is preliminary data.</text>
</comment>
<dbReference type="SMART" id="SM00487">
    <property type="entry name" value="DEXDc"/>
    <property type="match status" value="1"/>
</dbReference>
<evidence type="ECO:0000313" key="6">
    <source>
        <dbReference type="EMBL" id="KAJ8315015.1"/>
    </source>
</evidence>
<keyword evidence="3" id="KW-0347">Helicase</keyword>
<evidence type="ECO:0000256" key="3">
    <source>
        <dbReference type="ARBA" id="ARBA00022806"/>
    </source>
</evidence>
<dbReference type="EMBL" id="JARBDR010000337">
    <property type="protein sequence ID" value="KAJ8315015.1"/>
    <property type="molecule type" value="Genomic_DNA"/>
</dbReference>
<dbReference type="PANTHER" id="PTHR18934">
    <property type="entry name" value="ATP-DEPENDENT RNA HELICASE"/>
    <property type="match status" value="1"/>
</dbReference>
<dbReference type="SUPFAM" id="SSF52540">
    <property type="entry name" value="P-loop containing nucleoside triphosphate hydrolases"/>
    <property type="match status" value="1"/>
</dbReference>
<sequence>MFYKRVYLFEASIHRNAVIAVTQPRRVAAITVSQRVSEERGRELGQLVGYCVRFEDVTSEATKIKYMTDGMLLREAILDPLMKKYTIVILDEAHERTIHTDVLFGVVKAAQTQRKNKGLRPLKIVVMSATMDVDHFSNYFNKAPVLYLEGRQYPVQTFYSVSPQSDYVFSSVVTLFQIHKEQPPNQDVLIFLTGQEEIDSAVKSIKDIAKDMVGEAPPLVVCPLYAALPSQIQLRVFNPTPKRTGRAGRESAGSCYRLYTEEEFESFKPNTVPEIQSIYLFILRCNLSSVVLQLLAMGITDVVHFDFMDKPSTESILNAIEQLHNLGAITKEPTVKLSPLGRQMAAFPLDPRLSKTLLLAKDSHCL</sequence>
<evidence type="ECO:0000313" key="7">
    <source>
        <dbReference type="Proteomes" id="UP001217089"/>
    </source>
</evidence>
<dbReference type="Pfam" id="PF04408">
    <property type="entry name" value="WHD_HA2"/>
    <property type="match status" value="1"/>
</dbReference>
<dbReference type="EC" id="3.6.4.13" evidence="1"/>
<keyword evidence="7" id="KW-1185">Reference proteome</keyword>
<accession>A0ABQ9FH57</accession>
<dbReference type="Gene3D" id="3.40.50.300">
    <property type="entry name" value="P-loop containing nucleotide triphosphate hydrolases"/>
    <property type="match status" value="3"/>
</dbReference>
<evidence type="ECO:0000259" key="5">
    <source>
        <dbReference type="PROSITE" id="PS51192"/>
    </source>
</evidence>
<dbReference type="InterPro" id="IPR027417">
    <property type="entry name" value="P-loop_NTPase"/>
</dbReference>
<protein>
    <recommendedName>
        <fullName evidence="1">RNA helicase</fullName>
        <ecNumber evidence="1">3.6.4.13</ecNumber>
    </recommendedName>
</protein>
<dbReference type="PANTHER" id="PTHR18934:SF118">
    <property type="entry name" value="ATP-DEPENDENT RNA HELICASE DHX33"/>
    <property type="match status" value="1"/>
</dbReference>
<organism evidence="6 7">
    <name type="scientific">Tegillarca granosa</name>
    <name type="common">Malaysian cockle</name>
    <name type="synonym">Anadara granosa</name>
    <dbReference type="NCBI Taxonomy" id="220873"/>
    <lineage>
        <taxon>Eukaryota</taxon>
        <taxon>Metazoa</taxon>
        <taxon>Spiralia</taxon>
        <taxon>Lophotrochozoa</taxon>
        <taxon>Mollusca</taxon>
        <taxon>Bivalvia</taxon>
        <taxon>Autobranchia</taxon>
        <taxon>Pteriomorphia</taxon>
        <taxon>Arcoida</taxon>
        <taxon>Arcoidea</taxon>
        <taxon>Arcidae</taxon>
        <taxon>Tegillarca</taxon>
    </lineage>
</organism>
<dbReference type="InterPro" id="IPR014001">
    <property type="entry name" value="Helicase_ATP-bd"/>
</dbReference>
<evidence type="ECO:0000256" key="4">
    <source>
        <dbReference type="ARBA" id="ARBA00047984"/>
    </source>
</evidence>
<evidence type="ECO:0000256" key="1">
    <source>
        <dbReference type="ARBA" id="ARBA00012552"/>
    </source>
</evidence>
<reference evidence="6 7" key="1">
    <citation type="submission" date="2022-12" db="EMBL/GenBank/DDBJ databases">
        <title>Chromosome-level genome of Tegillarca granosa.</title>
        <authorList>
            <person name="Kim J."/>
        </authorList>
    </citation>
    <scope>NUCLEOTIDE SEQUENCE [LARGE SCALE GENOMIC DNA]</scope>
    <source>
        <strain evidence="6">Teg-2019</strain>
        <tissue evidence="6">Adductor muscle</tissue>
    </source>
</reference>
<dbReference type="Gene3D" id="1.10.10.2130">
    <property type="entry name" value="DEAH helicase family, winged-helix domain"/>
    <property type="match status" value="1"/>
</dbReference>
<evidence type="ECO:0000256" key="2">
    <source>
        <dbReference type="ARBA" id="ARBA00022801"/>
    </source>
</evidence>
<dbReference type="Proteomes" id="UP001217089">
    <property type="component" value="Unassembled WGS sequence"/>
</dbReference>
<gene>
    <name evidence="6" type="ORF">KUTeg_007165</name>
</gene>
<keyword evidence="3" id="KW-0067">ATP-binding</keyword>
<comment type="catalytic activity">
    <reaction evidence="4">
        <text>ATP + H2O = ADP + phosphate + H(+)</text>
        <dbReference type="Rhea" id="RHEA:13065"/>
        <dbReference type="ChEBI" id="CHEBI:15377"/>
        <dbReference type="ChEBI" id="CHEBI:15378"/>
        <dbReference type="ChEBI" id="CHEBI:30616"/>
        <dbReference type="ChEBI" id="CHEBI:43474"/>
        <dbReference type="ChEBI" id="CHEBI:456216"/>
        <dbReference type="EC" id="3.6.4.13"/>
    </reaction>
</comment>
<name>A0ABQ9FH57_TEGGR</name>
<keyword evidence="2" id="KW-0378">Hydrolase</keyword>
<proteinExistence type="predicted"/>